<keyword evidence="16" id="KW-1185">Reference proteome</keyword>
<dbReference type="InterPro" id="IPR036397">
    <property type="entry name" value="RNaseH_sf"/>
</dbReference>
<evidence type="ECO:0000256" key="3">
    <source>
        <dbReference type="ARBA" id="ARBA00022723"/>
    </source>
</evidence>
<name>A0ABD3WTG4_SINWO</name>
<sequence length="717" mass="80370">MKSTKELARELGLLRKRTISSSSDQLGRTSKVNVQPFSYLVVIDFESTCWKDGKFRTQEIIEFPAVLLNTETGEIEGEFHHYVQPQEDPILSEFCTELTGINQAQVDDGIPLPICLRKFSHWLDKLQNEKDLRFNSSDPHKNKGTFVTWSDWDLGVCLLYECKRKQILKPIQLNSWIDLRATYRKFYARKPNGLNGALEDLGITFQGREHSGLDDARNTAKLAWRMMCDGCVMKITKNIKPQNSPIGITIKLPISNLPQKNQSDHGESKVFGQPDITYLPKYVTDAEHVDKKKHKCQQTHTDVKVVNEGRTSHNVDGKEAKGFTREENYHCEKRTPMLPGENGMSVRSVVNDSSKVKTVEISQRQIKSGSKRSVELTPRSSKQRSKIPKIIPGTAFTSSEIYRDPESPKHLVENPNMTRNSSELRVLDMNAVNSNSDRLESNIKDCIDVIKGANTSDTSSSLKKFHPDKINQKVKSPGRFKSPNPKCKENSVLSKTCSTKTILNPPSSKETLNNQPFCGTTTSGDRTAFKTPNTSCISGKSIGHNRNSSYKLSPNISSISNRLTSQFKTPTLVQPSNINQCRTLFGTHNIPGNLSFKTVSPSESETPNTSRLNVSSSMKSTPPLCKCGRRAKRRMVQSPGPNMGRFFFTCSSKQDGDDTRKKGCNFFKWENSTDSTNSGKSFSHNNSRNITINGSSINQYSGMTNRKSLGVRSSVRV</sequence>
<dbReference type="GO" id="GO:0008270">
    <property type="term" value="F:zinc ion binding"/>
    <property type="evidence" value="ECO:0007669"/>
    <property type="project" value="UniProtKB-KW"/>
</dbReference>
<evidence type="ECO:0000256" key="6">
    <source>
        <dbReference type="ARBA" id="ARBA00022833"/>
    </source>
</evidence>
<evidence type="ECO:0000256" key="11">
    <source>
        <dbReference type="ARBA" id="ARBA00083876"/>
    </source>
</evidence>
<dbReference type="SMART" id="SM00479">
    <property type="entry name" value="EXOIII"/>
    <property type="match status" value="1"/>
</dbReference>
<dbReference type="AlphaFoldDB" id="A0ABD3WTG4"/>
<evidence type="ECO:0000256" key="2">
    <source>
        <dbReference type="ARBA" id="ARBA00022722"/>
    </source>
</evidence>
<feature type="compositionally biased region" description="Polar residues" evidence="13">
    <location>
        <begin position="698"/>
        <end position="707"/>
    </location>
</feature>
<evidence type="ECO:0000256" key="9">
    <source>
        <dbReference type="ARBA" id="ARBA00038042"/>
    </source>
</evidence>
<dbReference type="PROSITE" id="PS51999">
    <property type="entry name" value="ZF_GRF"/>
    <property type="match status" value="1"/>
</dbReference>
<dbReference type="InterPro" id="IPR051274">
    <property type="entry name" value="3-5_Exoribonuclease"/>
</dbReference>
<feature type="region of interest" description="Disordered" evidence="13">
    <location>
        <begin position="360"/>
        <end position="385"/>
    </location>
</feature>
<dbReference type="FunFam" id="3.30.420.10:FF:000062">
    <property type="entry name" value="ERI1 exoribonuclease 2 isoform X1"/>
    <property type="match status" value="1"/>
</dbReference>
<dbReference type="PANTHER" id="PTHR23044">
    <property type="entry name" value="3'-5' EXONUCLEASE ERI1-RELATED"/>
    <property type="match status" value="1"/>
</dbReference>
<evidence type="ECO:0000313" key="16">
    <source>
        <dbReference type="Proteomes" id="UP001634394"/>
    </source>
</evidence>
<dbReference type="Gene3D" id="3.30.420.10">
    <property type="entry name" value="Ribonuclease H-like superfamily/Ribonuclease H"/>
    <property type="match status" value="1"/>
</dbReference>
<keyword evidence="5" id="KW-0378">Hydrolase</keyword>
<keyword evidence="6" id="KW-0862">Zinc</keyword>
<evidence type="ECO:0000259" key="14">
    <source>
        <dbReference type="PROSITE" id="PS51999"/>
    </source>
</evidence>
<gene>
    <name evidence="15" type="ORF">ACJMK2_034604</name>
</gene>
<evidence type="ECO:0000256" key="10">
    <source>
        <dbReference type="ARBA" id="ARBA00068097"/>
    </source>
</evidence>
<dbReference type="Pfam" id="PF06839">
    <property type="entry name" value="Zn_ribbon_GRF"/>
    <property type="match status" value="1"/>
</dbReference>
<evidence type="ECO:0000256" key="8">
    <source>
        <dbReference type="ARBA" id="ARBA00022842"/>
    </source>
</evidence>
<keyword evidence="8" id="KW-0460">Magnesium</keyword>
<dbReference type="InterPro" id="IPR047201">
    <property type="entry name" value="ERI-1_3'hExo-like"/>
</dbReference>
<feature type="region of interest" description="Disordered" evidence="13">
    <location>
        <begin position="598"/>
        <end position="624"/>
    </location>
</feature>
<evidence type="ECO:0000256" key="12">
    <source>
        <dbReference type="PROSITE-ProRule" id="PRU01343"/>
    </source>
</evidence>
<dbReference type="Pfam" id="PF00929">
    <property type="entry name" value="RNase_T"/>
    <property type="match status" value="1"/>
</dbReference>
<keyword evidence="4 12" id="KW-0863">Zinc-finger</keyword>
<evidence type="ECO:0000256" key="1">
    <source>
        <dbReference type="ARBA" id="ARBA00001946"/>
    </source>
</evidence>
<dbReference type="EMBL" id="JBJQND010000005">
    <property type="protein sequence ID" value="KAL3876810.1"/>
    <property type="molecule type" value="Genomic_DNA"/>
</dbReference>
<proteinExistence type="inferred from homology"/>
<keyword evidence="2" id="KW-0540">Nuclease</keyword>
<feature type="domain" description="GRF-type" evidence="14">
    <location>
        <begin position="625"/>
        <end position="673"/>
    </location>
</feature>
<feature type="compositionally biased region" description="Polar residues" evidence="13">
    <location>
        <begin position="598"/>
        <end position="620"/>
    </location>
</feature>
<evidence type="ECO:0000313" key="15">
    <source>
        <dbReference type="EMBL" id="KAL3876810.1"/>
    </source>
</evidence>
<evidence type="ECO:0000256" key="7">
    <source>
        <dbReference type="ARBA" id="ARBA00022839"/>
    </source>
</evidence>
<keyword evidence="7" id="KW-0269">Exonuclease</keyword>
<evidence type="ECO:0000256" key="13">
    <source>
        <dbReference type="SAM" id="MobiDB-lite"/>
    </source>
</evidence>
<dbReference type="PANTHER" id="PTHR23044:SF61">
    <property type="entry name" value="3'-5' EXORIBONUCLEASE 1-RELATED"/>
    <property type="match status" value="1"/>
</dbReference>
<evidence type="ECO:0000256" key="5">
    <source>
        <dbReference type="ARBA" id="ARBA00022801"/>
    </source>
</evidence>
<protein>
    <recommendedName>
        <fullName evidence="10">ERI1 exoribonuclease 2</fullName>
    </recommendedName>
    <alternativeName>
        <fullName evidence="11">Exonuclease domain-containing protein 1</fullName>
    </alternativeName>
</protein>
<keyword evidence="3" id="KW-0479">Metal-binding</keyword>
<dbReference type="InterPro" id="IPR013520">
    <property type="entry name" value="Ribonucl_H"/>
</dbReference>
<comment type="cofactor">
    <cofactor evidence="1">
        <name>Mg(2+)</name>
        <dbReference type="ChEBI" id="CHEBI:18420"/>
    </cofactor>
</comment>
<dbReference type="SUPFAM" id="SSF53098">
    <property type="entry name" value="Ribonuclease H-like"/>
    <property type="match status" value="1"/>
</dbReference>
<accession>A0ABD3WTG4</accession>
<dbReference type="InterPro" id="IPR012337">
    <property type="entry name" value="RNaseH-like_sf"/>
</dbReference>
<organism evidence="15 16">
    <name type="scientific">Sinanodonta woodiana</name>
    <name type="common">Chinese pond mussel</name>
    <name type="synonym">Anodonta woodiana</name>
    <dbReference type="NCBI Taxonomy" id="1069815"/>
    <lineage>
        <taxon>Eukaryota</taxon>
        <taxon>Metazoa</taxon>
        <taxon>Spiralia</taxon>
        <taxon>Lophotrochozoa</taxon>
        <taxon>Mollusca</taxon>
        <taxon>Bivalvia</taxon>
        <taxon>Autobranchia</taxon>
        <taxon>Heteroconchia</taxon>
        <taxon>Palaeoheterodonta</taxon>
        <taxon>Unionida</taxon>
        <taxon>Unionoidea</taxon>
        <taxon>Unionidae</taxon>
        <taxon>Unioninae</taxon>
        <taxon>Sinanodonta</taxon>
    </lineage>
</organism>
<dbReference type="Proteomes" id="UP001634394">
    <property type="component" value="Unassembled WGS sequence"/>
</dbReference>
<comment type="caution">
    <text evidence="15">The sequence shown here is derived from an EMBL/GenBank/DDBJ whole genome shotgun (WGS) entry which is preliminary data.</text>
</comment>
<dbReference type="InterPro" id="IPR010666">
    <property type="entry name" value="Znf_GRF"/>
</dbReference>
<reference evidence="15 16" key="1">
    <citation type="submission" date="2024-11" db="EMBL/GenBank/DDBJ databases">
        <title>Chromosome-level genome assembly of the freshwater bivalve Anodonta woodiana.</title>
        <authorList>
            <person name="Chen X."/>
        </authorList>
    </citation>
    <scope>NUCLEOTIDE SEQUENCE [LARGE SCALE GENOMIC DNA]</scope>
    <source>
        <strain evidence="15">MN2024</strain>
        <tissue evidence="15">Gills</tissue>
    </source>
</reference>
<comment type="similarity">
    <text evidence="9">Belongs to the ERI2 family.</text>
</comment>
<feature type="region of interest" description="Disordered" evidence="13">
    <location>
        <begin position="698"/>
        <end position="717"/>
    </location>
</feature>
<evidence type="ECO:0000256" key="4">
    <source>
        <dbReference type="ARBA" id="ARBA00022771"/>
    </source>
</evidence>
<dbReference type="GO" id="GO:0004527">
    <property type="term" value="F:exonuclease activity"/>
    <property type="evidence" value="ECO:0007669"/>
    <property type="project" value="UniProtKB-KW"/>
</dbReference>
<dbReference type="CDD" id="cd06133">
    <property type="entry name" value="ERI-1_3'hExo_like"/>
    <property type="match status" value="1"/>
</dbReference>